<dbReference type="Proteomes" id="UP000070371">
    <property type="component" value="Chromosome"/>
</dbReference>
<dbReference type="STRING" id="1579316.RC74_20835"/>
<dbReference type="PANTHER" id="PTHR47396:SF1">
    <property type="entry name" value="ATP-DEPENDENT HELICASE IRC3-RELATED"/>
    <property type="match status" value="1"/>
</dbReference>
<gene>
    <name evidence="1" type="ORF">RC74_20835</name>
</gene>
<dbReference type="KEGG" id="hat:RC74_20835"/>
<evidence type="ECO:0000313" key="1">
    <source>
        <dbReference type="EMBL" id="AML53374.1"/>
    </source>
</evidence>
<dbReference type="InterPro" id="IPR050742">
    <property type="entry name" value="Helicase_Restrict-Modif_Enz"/>
</dbReference>
<accession>A0A126V4Y0</accession>
<keyword evidence="2" id="KW-1185">Reference proteome</keyword>
<dbReference type="InterPro" id="IPR027417">
    <property type="entry name" value="P-loop_NTPase"/>
</dbReference>
<name>A0A126V4Y0_9RHOB</name>
<reference evidence="1 2" key="1">
    <citation type="submission" date="2016-02" db="EMBL/GenBank/DDBJ databases">
        <title>Complete genome sequence of Halocynthiibacter arcticus PAMC 20958t from arctic marine sediment.</title>
        <authorList>
            <person name="Lee Y.M."/>
            <person name="Baek K."/>
            <person name="Lee H.K."/>
            <person name="Shin S.C."/>
        </authorList>
    </citation>
    <scope>NUCLEOTIDE SEQUENCE [LARGE SCALE GENOMIC DNA]</scope>
    <source>
        <strain evidence="1">PAMC 20958</strain>
    </source>
</reference>
<dbReference type="PANTHER" id="PTHR47396">
    <property type="entry name" value="TYPE I RESTRICTION ENZYME ECOKI R PROTEIN"/>
    <property type="match status" value="1"/>
</dbReference>
<proteinExistence type="predicted"/>
<evidence type="ECO:0000313" key="2">
    <source>
        <dbReference type="Proteomes" id="UP000070371"/>
    </source>
</evidence>
<dbReference type="AlphaFoldDB" id="A0A126V4Y0"/>
<dbReference type="GO" id="GO:0005829">
    <property type="term" value="C:cytosol"/>
    <property type="evidence" value="ECO:0007669"/>
    <property type="project" value="TreeGrafter"/>
</dbReference>
<dbReference type="EMBL" id="CP014327">
    <property type="protein sequence ID" value="AML53374.1"/>
    <property type="molecule type" value="Genomic_DNA"/>
</dbReference>
<protein>
    <submittedName>
        <fullName evidence="1">Uncharacterized protein</fullName>
    </submittedName>
</protein>
<dbReference type="Gene3D" id="3.40.50.300">
    <property type="entry name" value="P-loop containing nucleotide triphosphate hydrolases"/>
    <property type="match status" value="1"/>
</dbReference>
<dbReference type="OrthoDB" id="9803459at2"/>
<organism evidence="1 2">
    <name type="scientific">Falsihalocynthiibacter arcticus</name>
    <dbReference type="NCBI Taxonomy" id="1579316"/>
    <lineage>
        <taxon>Bacteria</taxon>
        <taxon>Pseudomonadati</taxon>
        <taxon>Pseudomonadota</taxon>
        <taxon>Alphaproteobacteria</taxon>
        <taxon>Rhodobacterales</taxon>
        <taxon>Roseobacteraceae</taxon>
        <taxon>Falsihalocynthiibacter</taxon>
    </lineage>
</organism>
<sequence>MKVAARLKVAIGIEPGKAKDESTWGKVLEYFEPAVQLGLTATPKRKVNADTYSYFGEPVYTYALRDGIEDSLALLGTSTGALGCHLIFDTWKQGMPAMLTGTLSAIVLWSSKDFILSSLGL</sequence>